<dbReference type="EMBL" id="CP035532">
    <property type="protein sequence ID" value="QBA21521.1"/>
    <property type="molecule type" value="Genomic_DNA"/>
</dbReference>
<gene>
    <name evidence="2" type="ORF">EU348_10045</name>
</gene>
<protein>
    <submittedName>
        <fullName evidence="2">Uncharacterized protein</fullName>
    </submittedName>
</protein>
<reference evidence="2" key="1">
    <citation type="submission" date="2019-01" db="EMBL/GenBank/DDBJ databases">
        <title>Whole Genome Sequencing for Putative Detection of Antimicrobial Resistance and Potential Virulence Factors in Chryseobacterium indologenes isolated from Nile Tilapia in Tanzania.</title>
        <authorList>
            <person name="Mwega E."/>
            <person name="Mutoloki S."/>
            <person name="Mugimba K."/>
            <person name="Colquhoun D."/>
            <person name="Mdegela R."/>
            <person name="Evensen O."/>
            <person name="Wasteson Y."/>
        </authorList>
    </citation>
    <scope>NUCLEOTIDE SEQUENCE [LARGE SCALE GENOMIC DNA]</scope>
    <source>
        <strain evidence="2">StR 01</strain>
    </source>
</reference>
<feature type="transmembrane region" description="Helical" evidence="1">
    <location>
        <begin position="12"/>
        <end position="38"/>
    </location>
</feature>
<feature type="transmembrane region" description="Helical" evidence="1">
    <location>
        <begin position="58"/>
        <end position="79"/>
    </location>
</feature>
<evidence type="ECO:0000313" key="2">
    <source>
        <dbReference type="EMBL" id="QBA21521.1"/>
    </source>
</evidence>
<organism evidence="2">
    <name type="scientific">Chryseobacterium indologenes</name>
    <name type="common">Flavobacterium indologenes</name>
    <dbReference type="NCBI Taxonomy" id="253"/>
    <lineage>
        <taxon>Bacteria</taxon>
        <taxon>Pseudomonadati</taxon>
        <taxon>Bacteroidota</taxon>
        <taxon>Flavobacteriia</taxon>
        <taxon>Flavobacteriales</taxon>
        <taxon>Weeksellaceae</taxon>
        <taxon>Chryseobacterium group</taxon>
        <taxon>Chryseobacterium</taxon>
    </lineage>
</organism>
<proteinExistence type="predicted"/>
<keyword evidence="1" id="KW-1133">Transmembrane helix</keyword>
<keyword evidence="1" id="KW-0472">Membrane</keyword>
<dbReference type="AlphaFoldDB" id="A0A411DMC3"/>
<keyword evidence="1" id="KW-0812">Transmembrane</keyword>
<feature type="transmembrane region" description="Helical" evidence="1">
    <location>
        <begin position="86"/>
        <end position="107"/>
    </location>
</feature>
<evidence type="ECO:0000256" key="1">
    <source>
        <dbReference type="SAM" id="Phobius"/>
    </source>
</evidence>
<sequence>MKTFAKYDYYIQLFFIIIGPQAFILGGLSGFVLFYFIVGIPQLVSFLIKLFFKTKKSALYIAYGIVIVPVWIIVTILFTEKHINDLFGYVLMATLLYSPVMAVAYVYDCYTTYEPYQSQL</sequence>
<accession>A0A411DMC3</accession>
<name>A0A411DMC3_CHRID</name>